<dbReference type="CDD" id="cd22332">
    <property type="entry name" value="HsdR_N"/>
    <property type="match status" value="1"/>
</dbReference>
<keyword evidence="6 11" id="KW-0680">Restriction system</keyword>
<dbReference type="Gene3D" id="3.90.1570.50">
    <property type="match status" value="2"/>
</dbReference>
<dbReference type="GO" id="GO:0009035">
    <property type="term" value="F:type I site-specific deoxyribonuclease activity"/>
    <property type="evidence" value="ECO:0007669"/>
    <property type="project" value="UniProtKB-EC"/>
</dbReference>
<evidence type="ECO:0000256" key="7">
    <source>
        <dbReference type="ARBA" id="ARBA00022759"/>
    </source>
</evidence>
<dbReference type="AlphaFoldDB" id="A0A478FQ15"/>
<dbReference type="InterPro" id="IPR040980">
    <property type="entry name" value="SWI2_SNF2"/>
</dbReference>
<dbReference type="Gene3D" id="3.40.50.300">
    <property type="entry name" value="P-loop containing nucleotide triphosphate hydrolases"/>
    <property type="match status" value="2"/>
</dbReference>
<dbReference type="Pfam" id="PF18766">
    <property type="entry name" value="SWI2_SNF2"/>
    <property type="match status" value="1"/>
</dbReference>
<dbReference type="PANTHER" id="PTHR30195">
    <property type="entry name" value="TYPE I SITE-SPECIFIC DEOXYRIBONUCLEASE PROTEIN SUBUNIT M AND R"/>
    <property type="match status" value="1"/>
</dbReference>
<dbReference type="InterPro" id="IPR022625">
    <property type="entry name" value="TypeI_RM_Rsu_C"/>
</dbReference>
<evidence type="ECO:0000256" key="3">
    <source>
        <dbReference type="ARBA" id="ARBA00011296"/>
    </source>
</evidence>
<evidence type="ECO:0000256" key="2">
    <source>
        <dbReference type="ARBA" id="ARBA00008598"/>
    </source>
</evidence>
<dbReference type="InterPro" id="IPR051268">
    <property type="entry name" value="Type-I_R_enzyme_R_subunit"/>
</dbReference>
<keyword evidence="4" id="KW-0540">Nuclease</keyword>
<evidence type="ECO:0000256" key="8">
    <source>
        <dbReference type="ARBA" id="ARBA00022801"/>
    </source>
</evidence>
<dbReference type="InterPro" id="IPR004473">
    <property type="entry name" value="Restrct_endonuc_typeI_HsdR"/>
</dbReference>
<dbReference type="GO" id="GO:0005524">
    <property type="term" value="F:ATP binding"/>
    <property type="evidence" value="ECO:0007669"/>
    <property type="project" value="UniProtKB-KW"/>
</dbReference>
<dbReference type="PROSITE" id="PS51192">
    <property type="entry name" value="HELICASE_ATP_BIND_1"/>
    <property type="match status" value="1"/>
</dbReference>
<dbReference type="Proteomes" id="UP000324831">
    <property type="component" value="Unassembled WGS sequence"/>
</dbReference>
<evidence type="ECO:0000256" key="1">
    <source>
        <dbReference type="ARBA" id="ARBA00000851"/>
    </source>
</evidence>
<proteinExistence type="inferred from homology"/>
<comment type="caution">
    <text evidence="13">The sequence shown here is derived from an EMBL/GenBank/DDBJ whole genome shotgun (WGS) entry which is preliminary data.</text>
</comment>
<feature type="domain" description="Helicase ATP-binding" evidence="12">
    <location>
        <begin position="318"/>
        <end position="510"/>
    </location>
</feature>
<comment type="similarity">
    <text evidence="2 11">Belongs to the HsdR family.</text>
</comment>
<dbReference type="Pfam" id="PF04313">
    <property type="entry name" value="HSDR_N"/>
    <property type="match status" value="1"/>
</dbReference>
<sequence>MQLITKEKEDKEQIYVKRNILALLEDKTVVCEYIPSHEGKYRHFQTEEQLERELIEKLDNQGISYEPKIKNAKSLKENLRKQLEQLNNVIFTDQEWETVYIEIERGDKNSKTNRIQRNDHIIPLRRSDGSFKNIHLINKIQPGNNRFQVINQYRDINLDRYDVTILMNGLPMVQIELKSRGVDLKEAFNQINRYINKKDSFSGLFEYLQIFVISNGTETKYYSNTTRPTGAKKSSEIGNFEFTSYWTDQKNRKILDLLDFADYFLSKDTLRNILINYCVFNSKDNLLVLRPYQICAIEKILQKIKLSINHHWKRNDSNEEERNKTGGYIWHTTGSGKTLTSFKAAQLATHIDEIHKVIFVVDRKDLNKQTIDEYENYKKGSTNSIRNTRDLHNSLLNEDKEKIVVTTIQKLSRLLTDAIPASKKESEEEQKYEDKYLLGNTKEKYRRLLEILREQRFVLIFDECHRTQAGKMRRQIIKTFKESHVFGFTGTPIFSTDEEEADDDREDKEIKRKLNVLKTTEWLFGEELHCYNIYDAISDKNVLGFRIDYVNKTNSNVSLEVLQETEKDLAFKCVCRITEVTKYIIEHFNQKTLRSKDKNLKTNREDGFNSIFATDSIKSAQAYYKEFKKQQEDKEEKLTVATIFSNSCISDEKDEAEDSHAIDQIKGDNKNFLEEVIDDYNKTFKSGFKLDSFDNYHSDVSERLKNKEIDICIVVNMFLTGFDSKTLNTLWIDKNLKMHNLIQAFSRTNRIFNSSKQFGNIICFRYDAIENVEKAFDHYIEHGSKNKDRSIVIIGKYEDNYPAYKALSDEIKTKYPIPELIDKTEEENIEFSKKFGEWLLKRSLLSCYDEFTEDEEIISEGEMQDYIGHYNKLYAEKPKDKNGNDDEKWKDVRFEIGLIKQIEIDANYIREKMKEFSQKIKTVTPAESSEIEIFKDETLKKIDASCTFRNKKDLVVEYFDKWEQGIEIEWDDLVKEKYKEDLCVIVEEEGLKRKEVEHLMISCFKKQMMDMLGNKFDEILQRPMSRQAAYREERNNKVKSVMEKLNNFFAKFLELFDNDWESNS</sequence>
<evidence type="ECO:0000256" key="5">
    <source>
        <dbReference type="ARBA" id="ARBA00022741"/>
    </source>
</evidence>
<dbReference type="InterPro" id="IPR007409">
    <property type="entry name" value="Restrct_endonuc_type1_HsdR_N"/>
</dbReference>
<keyword evidence="9 11" id="KW-0067">ATP-binding</keyword>
<dbReference type="SUPFAM" id="SSF52540">
    <property type="entry name" value="P-loop containing nucleoside triphosphate hydrolases"/>
    <property type="match status" value="2"/>
</dbReference>
<dbReference type="EC" id="3.1.21.3" evidence="11"/>
<evidence type="ECO:0000256" key="10">
    <source>
        <dbReference type="ARBA" id="ARBA00023125"/>
    </source>
</evidence>
<dbReference type="Pfam" id="PF12008">
    <property type="entry name" value="EcoR124_C"/>
    <property type="match status" value="1"/>
</dbReference>
<keyword evidence="10 11" id="KW-0238">DNA-binding</keyword>
<keyword evidence="5 11" id="KW-0547">Nucleotide-binding</keyword>
<evidence type="ECO:0000313" key="13">
    <source>
        <dbReference type="EMBL" id="GCE63628.1"/>
    </source>
</evidence>
<dbReference type="InterPro" id="IPR027417">
    <property type="entry name" value="P-loop_NTPase"/>
</dbReference>
<dbReference type="InterPro" id="IPR014001">
    <property type="entry name" value="Helicase_ATP-bd"/>
</dbReference>
<evidence type="ECO:0000259" key="12">
    <source>
        <dbReference type="PROSITE" id="PS51192"/>
    </source>
</evidence>
<comment type="subunit">
    <text evidence="3 11">The type I restriction/modification system is composed of three polypeptides R, M and S.</text>
</comment>
<organism evidence="13 14">
    <name type="scientific">Candidatus Mycoplasma haematohominis</name>
    <dbReference type="NCBI Taxonomy" id="1494318"/>
    <lineage>
        <taxon>Bacteria</taxon>
        <taxon>Bacillati</taxon>
        <taxon>Mycoplasmatota</taxon>
        <taxon>Mollicutes</taxon>
        <taxon>Mycoplasmataceae</taxon>
        <taxon>Mycoplasma</taxon>
    </lineage>
</organism>
<dbReference type="RefSeq" id="WP_216083311.1">
    <property type="nucleotide sequence ID" value="NZ_CACTIB010000021.1"/>
</dbReference>
<evidence type="ECO:0000256" key="9">
    <source>
        <dbReference type="ARBA" id="ARBA00022840"/>
    </source>
</evidence>
<dbReference type="Gene3D" id="1.20.58.2040">
    <property type="match status" value="1"/>
</dbReference>
<evidence type="ECO:0000256" key="4">
    <source>
        <dbReference type="ARBA" id="ARBA00022722"/>
    </source>
</evidence>
<evidence type="ECO:0000313" key="14">
    <source>
        <dbReference type="Proteomes" id="UP000324831"/>
    </source>
</evidence>
<reference evidence="13 14" key="1">
    <citation type="submission" date="2019-01" db="EMBL/GenBank/DDBJ databases">
        <title>Draft genome sequences of Candidatus Mycoplasma haemohominis SWG34-3 identified from a patient with pyrexia, anemia and liver dysfunction.</title>
        <authorList>
            <person name="Sekizuka T."/>
            <person name="Hattori N."/>
            <person name="Katano H."/>
            <person name="Takuma T."/>
            <person name="Ito T."/>
            <person name="Arai N."/>
            <person name="Yanai R."/>
            <person name="Ishii S."/>
            <person name="Miura Y."/>
            <person name="Tokunaga T."/>
            <person name="Watanabe H."/>
            <person name="Nomura N."/>
            <person name="Eguchi J."/>
            <person name="Arai T."/>
            <person name="Hasegawa H."/>
            <person name="Nakamaki T."/>
            <person name="Wakita T."/>
            <person name="Niki Y."/>
            <person name="Kuroda M."/>
        </authorList>
    </citation>
    <scope>NUCLEOTIDE SEQUENCE [LARGE SCALE GENOMIC DNA]</scope>
    <source>
        <strain evidence="13">SWG34-3</strain>
    </source>
</reference>
<protein>
    <recommendedName>
        <fullName evidence="11">Type I restriction enzyme endonuclease subunit</fullName>
        <shortName evidence="11">R protein</shortName>
        <ecNumber evidence="11">3.1.21.3</ecNumber>
    </recommendedName>
</protein>
<dbReference type="CDD" id="cd18800">
    <property type="entry name" value="SF2_C_EcoR124I-like"/>
    <property type="match status" value="1"/>
</dbReference>
<name>A0A478FQ15_9MOLU</name>
<keyword evidence="7" id="KW-0255">Endonuclease</keyword>
<keyword evidence="8 11" id="KW-0378">Hydrolase</keyword>
<dbReference type="NCBIfam" id="TIGR00348">
    <property type="entry name" value="hsdR"/>
    <property type="match status" value="1"/>
</dbReference>
<evidence type="ECO:0000256" key="11">
    <source>
        <dbReference type="RuleBase" id="RU364115"/>
    </source>
</evidence>
<dbReference type="GO" id="GO:0003677">
    <property type="term" value="F:DNA binding"/>
    <property type="evidence" value="ECO:0007669"/>
    <property type="project" value="UniProtKB-KW"/>
</dbReference>
<dbReference type="EMBL" id="BIMN01000003">
    <property type="protein sequence ID" value="GCE63628.1"/>
    <property type="molecule type" value="Genomic_DNA"/>
</dbReference>
<dbReference type="PANTHER" id="PTHR30195:SF16">
    <property type="entry name" value="TYPE I RESTRICTION ENZYME ENDONUCLEASE SUBUNIT"/>
    <property type="match status" value="1"/>
</dbReference>
<comment type="function">
    <text evidence="11">Subunit R is required for both nuclease and ATPase activities, but not for modification.</text>
</comment>
<dbReference type="InterPro" id="IPR055180">
    <property type="entry name" value="HsdR_RecA-like_helicase_dom_2"/>
</dbReference>
<dbReference type="GO" id="GO:0009307">
    <property type="term" value="P:DNA restriction-modification system"/>
    <property type="evidence" value="ECO:0007669"/>
    <property type="project" value="UniProtKB-KW"/>
</dbReference>
<dbReference type="SMART" id="SM00487">
    <property type="entry name" value="DEXDc"/>
    <property type="match status" value="1"/>
</dbReference>
<comment type="catalytic activity">
    <reaction evidence="1 11">
        <text>Endonucleolytic cleavage of DNA to give random double-stranded fragments with terminal 5'-phosphates, ATP is simultaneously hydrolyzed.</text>
        <dbReference type="EC" id="3.1.21.3"/>
    </reaction>
</comment>
<gene>
    <name evidence="13" type="primary">hsdR</name>
    <name evidence="13" type="ORF">MHSWG343_06250</name>
</gene>
<dbReference type="Pfam" id="PF22679">
    <property type="entry name" value="T1R_D3-like"/>
    <property type="match status" value="1"/>
</dbReference>
<accession>A0A478FQ15</accession>
<evidence type="ECO:0000256" key="6">
    <source>
        <dbReference type="ARBA" id="ARBA00022747"/>
    </source>
</evidence>